<dbReference type="Gene3D" id="3.80.10.10">
    <property type="entry name" value="Ribonuclease Inhibitor"/>
    <property type="match status" value="1"/>
</dbReference>
<keyword evidence="1" id="KW-1133">Transmembrane helix</keyword>
<dbReference type="Proteomes" id="UP001187682">
    <property type="component" value="Unassembled WGS sequence"/>
</dbReference>
<dbReference type="EMBL" id="ONZQ02000005">
    <property type="protein sequence ID" value="SPO01906.1"/>
    <property type="molecule type" value="Genomic_DNA"/>
</dbReference>
<accession>A0AAE8SUP5</accession>
<keyword evidence="3" id="KW-1185">Reference proteome</keyword>
<dbReference type="AlphaFoldDB" id="A0AAE8SUP5"/>
<feature type="transmembrane region" description="Helical" evidence="1">
    <location>
        <begin position="677"/>
        <end position="699"/>
    </location>
</feature>
<comment type="caution">
    <text evidence="2">The sequence shown here is derived from an EMBL/GenBank/DDBJ whole genome shotgun (WGS) entry which is preliminary data.</text>
</comment>
<feature type="transmembrane region" description="Helical" evidence="1">
    <location>
        <begin position="591"/>
        <end position="611"/>
    </location>
</feature>
<keyword evidence="1" id="KW-0812">Transmembrane</keyword>
<dbReference type="InterPro" id="IPR032675">
    <property type="entry name" value="LRR_dom_sf"/>
</dbReference>
<proteinExistence type="predicted"/>
<gene>
    <name evidence="2" type="ORF">DNG_04579</name>
</gene>
<name>A0AAE8SUP5_9PEZI</name>
<protein>
    <submittedName>
        <fullName evidence="2">Uncharacterized protein</fullName>
    </submittedName>
</protein>
<keyword evidence="1" id="KW-0472">Membrane</keyword>
<evidence type="ECO:0000313" key="2">
    <source>
        <dbReference type="EMBL" id="SPO01906.1"/>
    </source>
</evidence>
<feature type="transmembrane region" description="Helical" evidence="1">
    <location>
        <begin position="1068"/>
        <end position="1091"/>
    </location>
</feature>
<reference evidence="2" key="1">
    <citation type="submission" date="2018-03" db="EMBL/GenBank/DDBJ databases">
        <authorList>
            <person name="Guldener U."/>
        </authorList>
    </citation>
    <scope>NUCLEOTIDE SEQUENCE</scope>
</reference>
<evidence type="ECO:0000256" key="1">
    <source>
        <dbReference type="SAM" id="Phobius"/>
    </source>
</evidence>
<evidence type="ECO:0000313" key="3">
    <source>
        <dbReference type="Proteomes" id="UP001187682"/>
    </source>
</evidence>
<sequence>MVSRPAGVSFLESLPLHLLEEICEHLAADGGGDRSLLALYSTSTWLCSAAARSRFKTIHIKFKAESLKGDVERWRGILQTRDCARYVRRLDITAYRAHKPVASLWPLRSDLGFWRSHVSFNYYAHGHPLTDEDRARQSETWQPLVDFVPSLTGLKDVIFADHEPIPATLFAALQNHPQDVRLHLDSFTLRSLDHVASRLQDIDAFDKALVSSPCLSSICVQDARWAREPFDIDVTNNDNAVWRMVVESAPKLKSVVVDFIRIAPRSHFSPNAPLGDTVRRKAALEVLYLRYHGLLNPSFILEWNSSVDFSSLRTLYLELSAMAPSALGTLCEIAGAQGFQSLRDLSLMVGPMIVSANGDEMRVDPDLACLFSALRPLESLELRGQFGEVAFGAILRSHGQSLRALRLLPVRFPDMQLDPFVLTLDRIRALTRACPDLRDLELLVQRSKGNEEEVQTYRAIGELRRLDRLSLQLDSSILHPVSGVGVDSDDTTIDAMTETVLRDAFINAAIDADLATGIFECICRQRSPGYIRLVAAELVAVGNDCDYQEAKARDSTGTVQNHPLRRRRGRALVAILIPATAVKYRTFSGSLIFYSWFLIGVFYLSWAKHVLIGVEASMLRSPFWRGPNLVALIEHSNKTWSSPAGWINAVLAVPPKRLSDTWGRDIGPIKLIEPRRLWTLLAVLSFLPFVAVPLSGLVFENTDGYIKTSDVPLMEGRNQTTFNMKYELYSTPAQDAWLVGSTPSMPGFGVIYTNKSVDRSKHMDFEKVPNTLPLTESIPDLFLVPQADKPVSGKTWGLRIKYDCSIVTSTSQFTILSQKSVSEITLVDCRFVGPSDSRCINLKTPSGSSIDLWNTTTLSGKYNVEAYLEIGTSHVEEERYRGDYPDFEMDEGAGSVVFEYAAWQYHTNGIVDKPDSPLPFNTTIGVSIEGLGAPVIKSDNGTYTMNNTFFDIKAAEVREFMRWNMIGNHPKAGLLAVAPPIGVRASSTSTTYRVAYQVSSPFSNGNRYEQFIDSKSLLRSVNLAHAWDAFDLMYGVTSGFKRKWPEPGLTSSREGKILAVASLIPGAAMGYVVFTLFCIWALALAGLGLVYGFRKKPGDAFDDYMMLRKGADMVDELKDNEDFMSGKPFRGSRTLTELRSG</sequence>
<organism evidence="2 3">
    <name type="scientific">Cephalotrichum gorgonifer</name>
    <dbReference type="NCBI Taxonomy" id="2041049"/>
    <lineage>
        <taxon>Eukaryota</taxon>
        <taxon>Fungi</taxon>
        <taxon>Dikarya</taxon>
        <taxon>Ascomycota</taxon>
        <taxon>Pezizomycotina</taxon>
        <taxon>Sordariomycetes</taxon>
        <taxon>Hypocreomycetidae</taxon>
        <taxon>Microascales</taxon>
        <taxon>Microascaceae</taxon>
        <taxon>Cephalotrichum</taxon>
    </lineage>
</organism>